<dbReference type="RefSeq" id="WP_087918151.1">
    <property type="nucleotide sequence ID" value="NZ_CP021780.1"/>
</dbReference>
<keyword evidence="1" id="KW-0645">Protease</keyword>
<dbReference type="SUPFAM" id="SSF53163">
    <property type="entry name" value="HybD-like"/>
    <property type="match status" value="1"/>
</dbReference>
<dbReference type="AlphaFoldDB" id="A0A2Z2KJ20"/>
<evidence type="ECO:0000313" key="2">
    <source>
        <dbReference type="Proteomes" id="UP000249890"/>
    </source>
</evidence>
<dbReference type="InterPro" id="IPR023430">
    <property type="entry name" value="Pept_HybD-like_dom_sf"/>
</dbReference>
<keyword evidence="2" id="KW-1185">Reference proteome</keyword>
<reference evidence="1 2" key="1">
    <citation type="submission" date="2017-06" db="EMBL/GenBank/DDBJ databases">
        <title>Complete genome sequence of Paenibacillus donghaensis KCTC 13049T isolated from East Sea sediment, South Korea.</title>
        <authorList>
            <person name="Jung B.K."/>
            <person name="Hong S.-J."/>
            <person name="Shin J.-H."/>
        </authorList>
    </citation>
    <scope>NUCLEOTIDE SEQUENCE [LARGE SCALE GENOMIC DNA]</scope>
    <source>
        <strain evidence="1 2">KCTC 13049</strain>
    </source>
</reference>
<dbReference type="EMBL" id="CP021780">
    <property type="protein sequence ID" value="ASA24165.1"/>
    <property type="molecule type" value="Genomic_DNA"/>
</dbReference>
<dbReference type="OrthoDB" id="9815953at2"/>
<evidence type="ECO:0000313" key="1">
    <source>
        <dbReference type="EMBL" id="ASA24165.1"/>
    </source>
</evidence>
<dbReference type="Proteomes" id="UP000249890">
    <property type="component" value="Chromosome"/>
</dbReference>
<accession>A0A2Z2KJ20</accession>
<sequence>MAIREQQGEGKRAKMDAAELEGFFREIAVLHPPQEITFLCIGTDRSTGDALGPLTGTRLLQYGFPHVTGTLSCPCDADNLLACIAAIPVGQTIVAIDACLGPPVALGYYFTSHSALRPAQSVGGSFPAVGHYSLAAIVDINGPKPYRTLQTTPLGRVMMMAEAIAAAAAAGFGLEKNRLKFQ</sequence>
<organism evidence="1 2">
    <name type="scientific">Paenibacillus donghaensis</name>
    <dbReference type="NCBI Taxonomy" id="414771"/>
    <lineage>
        <taxon>Bacteria</taxon>
        <taxon>Bacillati</taxon>
        <taxon>Bacillota</taxon>
        <taxon>Bacilli</taxon>
        <taxon>Bacillales</taxon>
        <taxon>Paenibacillaceae</taxon>
        <taxon>Paenibacillus</taxon>
    </lineage>
</organism>
<proteinExistence type="predicted"/>
<dbReference type="GO" id="GO:0008233">
    <property type="term" value="F:peptidase activity"/>
    <property type="evidence" value="ECO:0007669"/>
    <property type="project" value="UniProtKB-KW"/>
</dbReference>
<dbReference type="GO" id="GO:0006508">
    <property type="term" value="P:proteolysis"/>
    <property type="evidence" value="ECO:0007669"/>
    <property type="project" value="UniProtKB-KW"/>
</dbReference>
<dbReference type="InterPro" id="IPR009665">
    <property type="entry name" value="YyaC"/>
</dbReference>
<dbReference type="Pfam" id="PF06866">
    <property type="entry name" value="DUF1256"/>
    <property type="match status" value="1"/>
</dbReference>
<name>A0A2Z2KJ20_9BACL</name>
<dbReference type="NCBIfam" id="TIGR02841">
    <property type="entry name" value="spore_YyaC"/>
    <property type="match status" value="1"/>
</dbReference>
<protein>
    <submittedName>
        <fullName evidence="1">Spore protease YyaC</fullName>
    </submittedName>
</protein>
<keyword evidence="1" id="KW-0378">Hydrolase</keyword>
<dbReference type="KEGG" id="pdh:B9T62_27390"/>
<gene>
    <name evidence="1" type="primary">yyaC</name>
    <name evidence="1" type="ORF">B9T62_27390</name>
</gene>